<dbReference type="RefSeq" id="WP_070123171.1">
    <property type="nucleotide sequence ID" value="NZ_MDHN01000001.1"/>
</dbReference>
<dbReference type="AlphaFoldDB" id="A0A1E7ZH38"/>
<dbReference type="InterPro" id="IPR037883">
    <property type="entry name" value="Knr4/Smi1-like_sf"/>
</dbReference>
<dbReference type="SUPFAM" id="SSF160631">
    <property type="entry name" value="SMI1/KNR4-like"/>
    <property type="match status" value="1"/>
</dbReference>
<dbReference type="Gene3D" id="3.40.1580.10">
    <property type="entry name" value="SMI1/KNR4-like"/>
    <property type="match status" value="1"/>
</dbReference>
<evidence type="ECO:0000313" key="3">
    <source>
        <dbReference type="Proteomes" id="UP000175691"/>
    </source>
</evidence>
<sequence length="123" mass="14385">MEEFKITPPNNKEIAAAQEKLNFKFSQEYILFLKSGYDLGDVPMEALEIVNPPSYANIYTVQQEAKSDENFPEQLLPICEDNGDYYCLTLDGEVIFWSHNGLTDERWKNVTEWREAMQKEHED</sequence>
<name>A0A1E7ZH38_9ALTE</name>
<protein>
    <recommendedName>
        <fullName evidence="1">Knr4/Smi1-like domain-containing protein</fullName>
    </recommendedName>
</protein>
<evidence type="ECO:0000313" key="2">
    <source>
        <dbReference type="EMBL" id="OFC72774.1"/>
    </source>
</evidence>
<organism evidence="2 3">
    <name type="scientific">Alteromonas confluentis</name>
    <dbReference type="NCBI Taxonomy" id="1656094"/>
    <lineage>
        <taxon>Bacteria</taxon>
        <taxon>Pseudomonadati</taxon>
        <taxon>Pseudomonadota</taxon>
        <taxon>Gammaproteobacteria</taxon>
        <taxon>Alteromonadales</taxon>
        <taxon>Alteromonadaceae</taxon>
        <taxon>Alteromonas/Salinimonas group</taxon>
        <taxon>Alteromonas</taxon>
    </lineage>
</organism>
<accession>A0A1E7ZH38</accession>
<comment type="caution">
    <text evidence="2">The sequence shown here is derived from an EMBL/GenBank/DDBJ whole genome shotgun (WGS) entry which is preliminary data.</text>
</comment>
<reference evidence="2 3" key="1">
    <citation type="submission" date="2016-08" db="EMBL/GenBank/DDBJ databases">
        <authorList>
            <person name="Seilhamer J.J."/>
        </authorList>
    </citation>
    <scope>NUCLEOTIDE SEQUENCE [LARGE SCALE GENOMIC DNA]</scope>
    <source>
        <strain evidence="2 3">KCTC 42603</strain>
    </source>
</reference>
<dbReference type="STRING" id="1656094.BFC18_00015"/>
<dbReference type="EMBL" id="MDHN01000001">
    <property type="protein sequence ID" value="OFC72774.1"/>
    <property type="molecule type" value="Genomic_DNA"/>
</dbReference>
<gene>
    <name evidence="2" type="ORF">BFC18_00015</name>
</gene>
<dbReference type="SMART" id="SM00860">
    <property type="entry name" value="SMI1_KNR4"/>
    <property type="match status" value="1"/>
</dbReference>
<dbReference type="OrthoDB" id="8456590at2"/>
<dbReference type="InterPro" id="IPR018958">
    <property type="entry name" value="Knr4/Smi1-like_dom"/>
</dbReference>
<dbReference type="Pfam" id="PF14567">
    <property type="entry name" value="SUKH_5"/>
    <property type="match status" value="1"/>
</dbReference>
<evidence type="ECO:0000259" key="1">
    <source>
        <dbReference type="SMART" id="SM00860"/>
    </source>
</evidence>
<proteinExistence type="predicted"/>
<feature type="domain" description="Knr4/Smi1-like" evidence="1">
    <location>
        <begin position="8"/>
        <end position="116"/>
    </location>
</feature>
<dbReference type="Proteomes" id="UP000175691">
    <property type="component" value="Unassembled WGS sequence"/>
</dbReference>
<keyword evidence="3" id="KW-1185">Reference proteome</keyword>